<dbReference type="EMBL" id="KN834795">
    <property type="protein sequence ID" value="KIK56761.1"/>
    <property type="molecule type" value="Genomic_DNA"/>
</dbReference>
<organism evidence="1 2">
    <name type="scientific">Collybiopsis luxurians FD-317 M1</name>
    <dbReference type="NCBI Taxonomy" id="944289"/>
    <lineage>
        <taxon>Eukaryota</taxon>
        <taxon>Fungi</taxon>
        <taxon>Dikarya</taxon>
        <taxon>Basidiomycota</taxon>
        <taxon>Agaricomycotina</taxon>
        <taxon>Agaricomycetes</taxon>
        <taxon>Agaricomycetidae</taxon>
        <taxon>Agaricales</taxon>
        <taxon>Marasmiineae</taxon>
        <taxon>Omphalotaceae</taxon>
        <taxon>Collybiopsis</taxon>
        <taxon>Collybiopsis luxurians</taxon>
    </lineage>
</organism>
<proteinExistence type="predicted"/>
<sequence>MGITTLTPKDISLLHTPVHPSNKTLVHLVQRAAQYQRLQHLTNIELGQDIAQFERLYANVTTMADSDPHLIRMDQPRVDHGSPHFHSFFNGHPCTSMPSTSSIGTSFARSMIRHPKVALNMTISARKAASMSENFKQLQSMVFEMKDSLPTDSNEMNMVKWMVPMIMSKKDENRYTVQYLDLPDDTEEEDYFAGSIRYKVLRILYNLTLMRTAMHPGNHENEWRDLSLTKNQVLIIDGLDKCAGSHHQQRIVSILASAMQKHALSLCILIAKRPEPHFKESFADPNLGNICRWIPLNST</sequence>
<dbReference type="HOGENOM" id="CLU_930829_0_0_1"/>
<name>A0A0D0BNY7_9AGAR</name>
<reference evidence="1 2" key="1">
    <citation type="submission" date="2014-04" db="EMBL/GenBank/DDBJ databases">
        <title>Evolutionary Origins and Diversification of the Mycorrhizal Mutualists.</title>
        <authorList>
            <consortium name="DOE Joint Genome Institute"/>
            <consortium name="Mycorrhizal Genomics Consortium"/>
            <person name="Kohler A."/>
            <person name="Kuo A."/>
            <person name="Nagy L.G."/>
            <person name="Floudas D."/>
            <person name="Copeland A."/>
            <person name="Barry K.W."/>
            <person name="Cichocki N."/>
            <person name="Veneault-Fourrey C."/>
            <person name="LaButti K."/>
            <person name="Lindquist E.A."/>
            <person name="Lipzen A."/>
            <person name="Lundell T."/>
            <person name="Morin E."/>
            <person name="Murat C."/>
            <person name="Riley R."/>
            <person name="Ohm R."/>
            <person name="Sun H."/>
            <person name="Tunlid A."/>
            <person name="Henrissat B."/>
            <person name="Grigoriev I.V."/>
            <person name="Hibbett D.S."/>
            <person name="Martin F."/>
        </authorList>
    </citation>
    <scope>NUCLEOTIDE SEQUENCE [LARGE SCALE GENOMIC DNA]</scope>
    <source>
        <strain evidence="1 2">FD-317 M1</strain>
    </source>
</reference>
<keyword evidence="2" id="KW-1185">Reference proteome</keyword>
<dbReference type="OrthoDB" id="2970937at2759"/>
<evidence type="ECO:0000313" key="1">
    <source>
        <dbReference type="EMBL" id="KIK56761.1"/>
    </source>
</evidence>
<protein>
    <submittedName>
        <fullName evidence="1">Uncharacterized protein</fullName>
    </submittedName>
</protein>
<evidence type="ECO:0000313" key="2">
    <source>
        <dbReference type="Proteomes" id="UP000053593"/>
    </source>
</evidence>
<accession>A0A0D0BNY7</accession>
<dbReference type="AlphaFoldDB" id="A0A0D0BNY7"/>
<dbReference type="Proteomes" id="UP000053593">
    <property type="component" value="Unassembled WGS sequence"/>
</dbReference>
<gene>
    <name evidence="1" type="ORF">GYMLUDRAFT_247541</name>
</gene>